<evidence type="ECO:0000256" key="1">
    <source>
        <dbReference type="SAM" id="Phobius"/>
    </source>
</evidence>
<gene>
    <name evidence="2" type="ORF">MM239_19940</name>
</gene>
<proteinExistence type="predicted"/>
<name>A0ABS9V6U6_9BACT</name>
<dbReference type="EMBL" id="JAKZGP010000098">
    <property type="protein sequence ID" value="MCH7411668.1"/>
    <property type="molecule type" value="Genomic_DNA"/>
</dbReference>
<dbReference type="RefSeq" id="WP_241350097.1">
    <property type="nucleotide sequence ID" value="NZ_JAKZGP010000098.1"/>
</dbReference>
<keyword evidence="1" id="KW-0472">Membrane</keyword>
<reference evidence="2" key="1">
    <citation type="submission" date="2022-03" db="EMBL/GenBank/DDBJ databases">
        <title>De novo assembled genomes of Belliella spp. (Cyclobacteriaceae) strains.</title>
        <authorList>
            <person name="Szabo A."/>
            <person name="Korponai K."/>
            <person name="Felfoldi T."/>
        </authorList>
    </citation>
    <scope>NUCLEOTIDE SEQUENCE</scope>
    <source>
        <strain evidence="2">DSM 111904</strain>
    </source>
</reference>
<organism evidence="2 3">
    <name type="scientific">Belliella filtrata</name>
    <dbReference type="NCBI Taxonomy" id="2923435"/>
    <lineage>
        <taxon>Bacteria</taxon>
        <taxon>Pseudomonadati</taxon>
        <taxon>Bacteroidota</taxon>
        <taxon>Cytophagia</taxon>
        <taxon>Cytophagales</taxon>
        <taxon>Cyclobacteriaceae</taxon>
        <taxon>Belliella</taxon>
    </lineage>
</organism>
<feature type="transmembrane region" description="Helical" evidence="1">
    <location>
        <begin position="114"/>
        <end position="131"/>
    </location>
</feature>
<keyword evidence="1" id="KW-0812">Transmembrane</keyword>
<keyword evidence="3" id="KW-1185">Reference proteome</keyword>
<feature type="transmembrane region" description="Helical" evidence="1">
    <location>
        <begin position="49"/>
        <end position="65"/>
    </location>
</feature>
<sequence length="143" mass="16867">MKRDKILEIPVLKRGWKYVAYLFYPLPFLLPFVIHWLGIEWKIKELLEFTYSSWAIASTILILSAHDREDEMIEQFRLRAFQMGFYWLIWGLGAIMLVHFISNISVGFPFGPTVSAPSVLFMQSTYALLALKYQIWKSNRVQD</sequence>
<feature type="transmembrane region" description="Helical" evidence="1">
    <location>
        <begin position="21"/>
        <end position="37"/>
    </location>
</feature>
<evidence type="ECO:0000313" key="2">
    <source>
        <dbReference type="EMBL" id="MCH7411668.1"/>
    </source>
</evidence>
<dbReference type="Proteomes" id="UP001165489">
    <property type="component" value="Unassembled WGS sequence"/>
</dbReference>
<feature type="transmembrane region" description="Helical" evidence="1">
    <location>
        <begin position="85"/>
        <end position="108"/>
    </location>
</feature>
<protein>
    <submittedName>
        <fullName evidence="2">Uncharacterized protein</fullName>
    </submittedName>
</protein>
<accession>A0ABS9V6U6</accession>
<comment type="caution">
    <text evidence="2">The sequence shown here is derived from an EMBL/GenBank/DDBJ whole genome shotgun (WGS) entry which is preliminary data.</text>
</comment>
<evidence type="ECO:0000313" key="3">
    <source>
        <dbReference type="Proteomes" id="UP001165489"/>
    </source>
</evidence>
<keyword evidence="1" id="KW-1133">Transmembrane helix</keyword>